<feature type="non-terminal residue" evidence="1">
    <location>
        <position position="52"/>
    </location>
</feature>
<comment type="caution">
    <text evidence="1">The sequence shown here is derived from an EMBL/GenBank/DDBJ whole genome shotgun (WGS) entry which is preliminary data.</text>
</comment>
<sequence>DRLVKMKLRHFVDVRDVADALLLVYESPEASGRYICNSHARLVSDVIKLLKS</sequence>
<name>A0A811SNQ5_9POAL</name>
<dbReference type="AlphaFoldDB" id="A0A811SNQ5"/>
<proteinExistence type="predicted"/>
<dbReference type="SUPFAM" id="SSF51735">
    <property type="entry name" value="NAD(P)-binding Rossmann-fold domains"/>
    <property type="match status" value="1"/>
</dbReference>
<evidence type="ECO:0008006" key="3">
    <source>
        <dbReference type="Google" id="ProtNLM"/>
    </source>
</evidence>
<feature type="non-terminal residue" evidence="1">
    <location>
        <position position="1"/>
    </location>
</feature>
<dbReference type="EMBL" id="CAJGYO010000572">
    <property type="protein sequence ID" value="CAD6342677.1"/>
    <property type="molecule type" value="Genomic_DNA"/>
</dbReference>
<accession>A0A811SNQ5</accession>
<dbReference type="Proteomes" id="UP000604825">
    <property type="component" value="Unassembled WGS sequence"/>
</dbReference>
<dbReference type="InterPro" id="IPR036291">
    <property type="entry name" value="NAD(P)-bd_dom_sf"/>
</dbReference>
<reference evidence="1" key="1">
    <citation type="submission" date="2020-10" db="EMBL/GenBank/DDBJ databases">
        <authorList>
            <person name="Han B."/>
            <person name="Lu T."/>
            <person name="Zhao Q."/>
            <person name="Huang X."/>
            <person name="Zhao Y."/>
        </authorList>
    </citation>
    <scope>NUCLEOTIDE SEQUENCE</scope>
</reference>
<dbReference type="Gene3D" id="3.40.50.720">
    <property type="entry name" value="NAD(P)-binding Rossmann-like Domain"/>
    <property type="match status" value="1"/>
</dbReference>
<keyword evidence="2" id="KW-1185">Reference proteome</keyword>
<organism evidence="1 2">
    <name type="scientific">Miscanthus lutarioriparius</name>
    <dbReference type="NCBI Taxonomy" id="422564"/>
    <lineage>
        <taxon>Eukaryota</taxon>
        <taxon>Viridiplantae</taxon>
        <taxon>Streptophyta</taxon>
        <taxon>Embryophyta</taxon>
        <taxon>Tracheophyta</taxon>
        <taxon>Spermatophyta</taxon>
        <taxon>Magnoliopsida</taxon>
        <taxon>Liliopsida</taxon>
        <taxon>Poales</taxon>
        <taxon>Poaceae</taxon>
        <taxon>PACMAD clade</taxon>
        <taxon>Panicoideae</taxon>
        <taxon>Andropogonodae</taxon>
        <taxon>Andropogoneae</taxon>
        <taxon>Saccharinae</taxon>
        <taxon>Miscanthus</taxon>
    </lineage>
</organism>
<dbReference type="OrthoDB" id="2735536at2759"/>
<protein>
    <recommendedName>
        <fullName evidence="3">Cinnamoyl CoA reductase</fullName>
    </recommendedName>
</protein>
<evidence type="ECO:0000313" key="1">
    <source>
        <dbReference type="EMBL" id="CAD6342677.1"/>
    </source>
</evidence>
<evidence type="ECO:0000313" key="2">
    <source>
        <dbReference type="Proteomes" id="UP000604825"/>
    </source>
</evidence>
<gene>
    <name evidence="1" type="ORF">NCGR_LOCUS66777</name>
</gene>